<keyword evidence="2 7" id="KW-0479">Metal-binding</keyword>
<dbReference type="Gene3D" id="2.30.40.10">
    <property type="entry name" value="Urease, subunit C, domain 1"/>
    <property type="match status" value="1"/>
</dbReference>
<dbReference type="GO" id="GO:0006046">
    <property type="term" value="P:N-acetylglucosamine catabolic process"/>
    <property type="evidence" value="ECO:0007669"/>
    <property type="project" value="TreeGrafter"/>
</dbReference>
<keyword evidence="4 5" id="KW-0119">Carbohydrate metabolism</keyword>
<comment type="similarity">
    <text evidence="1 5">Belongs to the metallo-dependent hydrolases superfamily. NagA family.</text>
</comment>
<feature type="active site" description="Proton donor/acceptor" evidence="6">
    <location>
        <position position="291"/>
    </location>
</feature>
<comment type="cofactor">
    <cofactor evidence="7">
        <name>a divalent metal cation</name>
        <dbReference type="ChEBI" id="CHEBI:60240"/>
    </cofactor>
    <text evidence="7">Binds 1 divalent metal cation per subunit.</text>
</comment>
<dbReference type="GO" id="GO:0008448">
    <property type="term" value="F:N-acetylglucosamine-6-phosphate deacetylase activity"/>
    <property type="evidence" value="ECO:0007669"/>
    <property type="project" value="InterPro"/>
</dbReference>
<protein>
    <submittedName>
        <fullName evidence="9">N-acetylglucosamine-6-phosphate deacetylase</fullName>
    </submittedName>
</protein>
<dbReference type="NCBIfam" id="TIGR00221">
    <property type="entry name" value="nagA"/>
    <property type="match status" value="1"/>
</dbReference>
<evidence type="ECO:0000256" key="2">
    <source>
        <dbReference type="ARBA" id="ARBA00022723"/>
    </source>
</evidence>
<gene>
    <name evidence="9" type="ORF">SAMN04487884_10929</name>
</gene>
<dbReference type="PIRSF" id="PIRSF038994">
    <property type="entry name" value="NagA"/>
    <property type="match status" value="1"/>
</dbReference>
<dbReference type="SUPFAM" id="SSF51556">
    <property type="entry name" value="Metallo-dependent hydrolases"/>
    <property type="match status" value="1"/>
</dbReference>
<reference evidence="9 10" key="1">
    <citation type="submission" date="2016-10" db="EMBL/GenBank/DDBJ databases">
        <authorList>
            <person name="de Groot N.N."/>
        </authorList>
    </citation>
    <scope>NUCLEOTIDE SEQUENCE [LARGE SCALE GENOMIC DNA]</scope>
    <source>
        <strain evidence="9 10">AR40</strain>
    </source>
</reference>
<sequence length="398" mass="43730">MKIINGSVYTEDYRFSPKDICIKGEYFDGITDRQKVGDKTSDTDSLDDDIIVDAKGDYVIPGLIDVHVHGCHNSDFCDATYESISDFLSYEASVGVTSICPTTMTVPEDKLLNVARVTGDYFNKIVEDEDAIKAHKKEASFLGINMEGPFISPEKKGSQELADIKLPDVSLVRKMQDLSGGKICMVDIAPERDGAMDFIKELKDEVVISIAHTASDYDTAVKAMELGALHVTHLYNAMSPYHHRDPGVVGAVIDNKECYAELITDGIHHHSTVDRSTFTLLGDERVVIISDSMRAVGMPDGEYELGGHKVYVKGRRATLSDGTIAASVSNLYECMITCIKDIKVPIESAVRAATINAARSVRMDRMYGSITKGKYADALIIDKDTLELKKVILRGNVL</sequence>
<dbReference type="PANTHER" id="PTHR11113:SF14">
    <property type="entry name" value="N-ACETYLGLUCOSAMINE-6-PHOSPHATE DEACETYLASE"/>
    <property type="match status" value="1"/>
</dbReference>
<dbReference type="Proteomes" id="UP000182584">
    <property type="component" value="Unassembled WGS sequence"/>
</dbReference>
<evidence type="ECO:0000256" key="4">
    <source>
        <dbReference type="ARBA" id="ARBA00023277"/>
    </source>
</evidence>
<organism evidence="9 10">
    <name type="scientific">Butyrivibrio fibrisolvens</name>
    <dbReference type="NCBI Taxonomy" id="831"/>
    <lineage>
        <taxon>Bacteria</taxon>
        <taxon>Bacillati</taxon>
        <taxon>Bacillota</taxon>
        <taxon>Clostridia</taxon>
        <taxon>Lachnospirales</taxon>
        <taxon>Lachnospiraceae</taxon>
        <taxon>Butyrivibrio</taxon>
    </lineage>
</organism>
<evidence type="ECO:0000256" key="1">
    <source>
        <dbReference type="ARBA" id="ARBA00010716"/>
    </source>
</evidence>
<dbReference type="InterPro" id="IPR011059">
    <property type="entry name" value="Metal-dep_hydrolase_composite"/>
</dbReference>
<dbReference type="eggNOG" id="COG1820">
    <property type="taxonomic scope" value="Bacteria"/>
</dbReference>
<proteinExistence type="inferred from homology"/>
<dbReference type="EMBL" id="FOGJ01000009">
    <property type="protein sequence ID" value="SER67234.1"/>
    <property type="molecule type" value="Genomic_DNA"/>
</dbReference>
<feature type="binding site" evidence="7">
    <location>
        <position position="212"/>
    </location>
    <ligand>
        <name>Zn(2+)</name>
        <dbReference type="ChEBI" id="CHEBI:29105"/>
    </ligand>
</feature>
<feature type="binding site" evidence="7">
    <location>
        <position position="233"/>
    </location>
    <ligand>
        <name>Zn(2+)</name>
        <dbReference type="ChEBI" id="CHEBI:29105"/>
    </ligand>
</feature>
<accession>A0A1H9R3B2</accession>
<dbReference type="AlphaFoldDB" id="A0A1H9R3B2"/>
<dbReference type="InterPro" id="IPR003764">
    <property type="entry name" value="GlcNAc_6-P_deAcase"/>
</dbReference>
<name>A0A1H9R3B2_BUTFI</name>
<keyword evidence="3 5" id="KW-0378">Hydrolase</keyword>
<dbReference type="OrthoDB" id="9776488at2"/>
<evidence type="ECO:0000256" key="7">
    <source>
        <dbReference type="PIRSR" id="PIRSR038994-3"/>
    </source>
</evidence>
<dbReference type="InterPro" id="IPR032466">
    <property type="entry name" value="Metal_Hydrolase"/>
</dbReference>
<dbReference type="GO" id="GO:0046872">
    <property type="term" value="F:metal ion binding"/>
    <property type="evidence" value="ECO:0007669"/>
    <property type="project" value="UniProtKB-KW"/>
</dbReference>
<evidence type="ECO:0000313" key="10">
    <source>
        <dbReference type="Proteomes" id="UP000182584"/>
    </source>
</evidence>
<feature type="binding site" evidence="7">
    <location>
        <position position="147"/>
    </location>
    <ligand>
        <name>Zn(2+)</name>
        <dbReference type="ChEBI" id="CHEBI:29105"/>
    </ligand>
</feature>
<evidence type="ECO:0000256" key="3">
    <source>
        <dbReference type="ARBA" id="ARBA00022801"/>
    </source>
</evidence>
<dbReference type="CDD" id="cd00854">
    <property type="entry name" value="NagA"/>
    <property type="match status" value="1"/>
</dbReference>
<evidence type="ECO:0000313" key="9">
    <source>
        <dbReference type="EMBL" id="SER67234.1"/>
    </source>
</evidence>
<dbReference type="SUPFAM" id="SSF51338">
    <property type="entry name" value="Composite domain of metallo-dependent hydrolases"/>
    <property type="match status" value="1"/>
</dbReference>
<dbReference type="Gene3D" id="3.20.20.140">
    <property type="entry name" value="Metal-dependent hydrolases"/>
    <property type="match status" value="1"/>
</dbReference>
<dbReference type="PANTHER" id="PTHR11113">
    <property type="entry name" value="N-ACETYLGLUCOSAMINE-6-PHOSPHATE DEACETYLASE"/>
    <property type="match status" value="1"/>
</dbReference>
<evidence type="ECO:0000256" key="6">
    <source>
        <dbReference type="PIRSR" id="PIRSR038994-1"/>
    </source>
</evidence>
<evidence type="ECO:0000256" key="5">
    <source>
        <dbReference type="PIRNR" id="PIRNR038994"/>
    </source>
</evidence>
<dbReference type="InterPro" id="IPR006680">
    <property type="entry name" value="Amidohydro-rel"/>
</dbReference>
<evidence type="ECO:0000259" key="8">
    <source>
        <dbReference type="Pfam" id="PF01979"/>
    </source>
</evidence>
<feature type="domain" description="Amidohydrolase-related" evidence="8">
    <location>
        <begin position="58"/>
        <end position="397"/>
    </location>
</feature>
<dbReference type="RefSeq" id="WP_074755590.1">
    <property type="nucleotide sequence ID" value="NZ_FOGJ01000009.1"/>
</dbReference>
<dbReference type="Pfam" id="PF01979">
    <property type="entry name" value="Amidohydro_1"/>
    <property type="match status" value="1"/>
</dbReference>